<comment type="caution">
    <text evidence="3">The sequence shown here is derived from an EMBL/GenBank/DDBJ whole genome shotgun (WGS) entry which is preliminary data.</text>
</comment>
<keyword evidence="4" id="KW-1185">Reference proteome</keyword>
<feature type="domain" description="N-acetyltransferase" evidence="2">
    <location>
        <begin position="7"/>
        <end position="177"/>
    </location>
</feature>
<dbReference type="InterPro" id="IPR000182">
    <property type="entry name" value="GNAT_dom"/>
</dbReference>
<dbReference type="Pfam" id="PF00583">
    <property type="entry name" value="Acetyltransf_1"/>
    <property type="match status" value="1"/>
</dbReference>
<sequence length="190" mass="20778">MTDPHEVQFELLDNADLDANIEVNVFLRRFHGTQAAVPPPAIVRELVQGLQGLPDPVTSVARAGGDVVGAATAWTPVMLIKPLLHLKDPMSARKVLTRWRLFSHMAVAPEQRGLGIGRELVRLLEAECRRGGAVAMFGFAEDLPEPSWPFYERLGYRILGRGETTLIGGIPSGQGPGRAGRGFDRRLTVH</sequence>
<evidence type="ECO:0000256" key="1">
    <source>
        <dbReference type="SAM" id="MobiDB-lite"/>
    </source>
</evidence>
<gene>
    <name evidence="3" type="ORF">GCM10023171_37370</name>
</gene>
<dbReference type="PROSITE" id="PS51186">
    <property type="entry name" value="GNAT"/>
    <property type="match status" value="1"/>
</dbReference>
<name>A0ABP8PS99_9MICO</name>
<dbReference type="EMBL" id="BAABGP010000037">
    <property type="protein sequence ID" value="GAA4492365.1"/>
    <property type="molecule type" value="Genomic_DNA"/>
</dbReference>
<feature type="region of interest" description="Disordered" evidence="1">
    <location>
        <begin position="169"/>
        <end position="190"/>
    </location>
</feature>
<dbReference type="Gene3D" id="3.40.630.30">
    <property type="match status" value="1"/>
</dbReference>
<evidence type="ECO:0000259" key="2">
    <source>
        <dbReference type="PROSITE" id="PS51186"/>
    </source>
</evidence>
<dbReference type="InterPro" id="IPR016181">
    <property type="entry name" value="Acyl_CoA_acyltransferase"/>
</dbReference>
<reference evidence="4" key="1">
    <citation type="journal article" date="2019" name="Int. J. Syst. Evol. Microbiol.">
        <title>The Global Catalogue of Microorganisms (GCM) 10K type strain sequencing project: providing services to taxonomists for standard genome sequencing and annotation.</title>
        <authorList>
            <consortium name="The Broad Institute Genomics Platform"/>
            <consortium name="The Broad Institute Genome Sequencing Center for Infectious Disease"/>
            <person name="Wu L."/>
            <person name="Ma J."/>
        </authorList>
    </citation>
    <scope>NUCLEOTIDE SEQUENCE [LARGE SCALE GENOMIC DNA]</scope>
    <source>
        <strain evidence="4">JCM 17839</strain>
    </source>
</reference>
<accession>A0ABP8PS99</accession>
<feature type="compositionally biased region" description="Gly residues" evidence="1">
    <location>
        <begin position="170"/>
        <end position="180"/>
    </location>
</feature>
<evidence type="ECO:0000313" key="4">
    <source>
        <dbReference type="Proteomes" id="UP001500731"/>
    </source>
</evidence>
<feature type="compositionally biased region" description="Basic and acidic residues" evidence="1">
    <location>
        <begin position="181"/>
        <end position="190"/>
    </location>
</feature>
<evidence type="ECO:0000313" key="3">
    <source>
        <dbReference type="EMBL" id="GAA4492365.1"/>
    </source>
</evidence>
<protein>
    <recommendedName>
        <fullName evidence="2">N-acetyltransferase domain-containing protein</fullName>
    </recommendedName>
</protein>
<organism evidence="3 4">
    <name type="scientific">Microbacterium panaciterrae</name>
    <dbReference type="NCBI Taxonomy" id="985759"/>
    <lineage>
        <taxon>Bacteria</taxon>
        <taxon>Bacillati</taxon>
        <taxon>Actinomycetota</taxon>
        <taxon>Actinomycetes</taxon>
        <taxon>Micrococcales</taxon>
        <taxon>Microbacteriaceae</taxon>
        <taxon>Microbacterium</taxon>
    </lineage>
</organism>
<dbReference type="SUPFAM" id="SSF55729">
    <property type="entry name" value="Acyl-CoA N-acyltransferases (Nat)"/>
    <property type="match status" value="1"/>
</dbReference>
<dbReference type="CDD" id="cd04301">
    <property type="entry name" value="NAT_SF"/>
    <property type="match status" value="1"/>
</dbReference>
<dbReference type="Proteomes" id="UP001500731">
    <property type="component" value="Unassembled WGS sequence"/>
</dbReference>
<proteinExistence type="predicted"/>